<comment type="similarity">
    <text evidence="2">Belongs to the tumor necrosis factor family.</text>
</comment>
<dbReference type="PANTHER" id="PTHR11471:SF23">
    <property type="entry name" value="TUMOR NECROSIS FACTOR"/>
    <property type="match status" value="1"/>
</dbReference>
<feature type="domain" description="THD" evidence="12">
    <location>
        <begin position="95"/>
        <end position="248"/>
    </location>
</feature>
<dbReference type="Ensembl" id="ENSSFOT00015031576.2">
    <property type="protein sequence ID" value="ENSSFOP00015031225.1"/>
    <property type="gene ID" value="ENSSFOG00015020023.2"/>
</dbReference>
<evidence type="ECO:0000256" key="10">
    <source>
        <dbReference type="ARBA" id="ARBA00029751"/>
    </source>
</evidence>
<dbReference type="AlphaFoldDB" id="A0A8C9S6U2"/>
<evidence type="ECO:0000256" key="6">
    <source>
        <dbReference type="ARBA" id="ARBA00022968"/>
    </source>
</evidence>
<reference evidence="13" key="3">
    <citation type="submission" date="2025-09" db="UniProtKB">
        <authorList>
            <consortium name="Ensembl"/>
        </authorList>
    </citation>
    <scope>IDENTIFICATION</scope>
</reference>
<dbReference type="GeneID" id="108927382"/>
<dbReference type="PROSITE" id="PS50049">
    <property type="entry name" value="THD_2"/>
    <property type="match status" value="1"/>
</dbReference>
<evidence type="ECO:0000256" key="2">
    <source>
        <dbReference type="ARBA" id="ARBA00008670"/>
    </source>
</evidence>
<reference evidence="13 14" key="1">
    <citation type="submission" date="2019-04" db="EMBL/GenBank/DDBJ databases">
        <authorList>
            <consortium name="Wellcome Sanger Institute Data Sharing"/>
        </authorList>
    </citation>
    <scope>NUCLEOTIDE SEQUENCE [LARGE SCALE GENOMIC DNA]</scope>
</reference>
<dbReference type="PANTHER" id="PTHR11471">
    <property type="entry name" value="TUMOR NECROSIS FACTOR FAMILY MEMBER"/>
    <property type="match status" value="1"/>
</dbReference>
<dbReference type="KEGG" id="sfm:108927382"/>
<evidence type="ECO:0000256" key="7">
    <source>
        <dbReference type="ARBA" id="ARBA00022989"/>
    </source>
</evidence>
<comment type="subcellular location">
    <subcellularLocation>
        <location evidence="1">Membrane</location>
        <topology evidence="1">Single-pass type II membrane protein</topology>
    </subcellularLocation>
</comment>
<keyword evidence="14" id="KW-1185">Reference proteome</keyword>
<gene>
    <name evidence="13" type="primary">tnfb</name>
</gene>
<dbReference type="Pfam" id="PF00229">
    <property type="entry name" value="TNF"/>
    <property type="match status" value="1"/>
</dbReference>
<dbReference type="RefSeq" id="XP_018596162.1">
    <property type="nucleotide sequence ID" value="XM_018740646.2"/>
</dbReference>
<dbReference type="GO" id="GO:0001889">
    <property type="term" value="P:liver development"/>
    <property type="evidence" value="ECO:0007669"/>
    <property type="project" value="Ensembl"/>
</dbReference>
<dbReference type="GO" id="GO:0016020">
    <property type="term" value="C:membrane"/>
    <property type="evidence" value="ECO:0007669"/>
    <property type="project" value="UniProtKB-SubCell"/>
</dbReference>
<evidence type="ECO:0000313" key="14">
    <source>
        <dbReference type="Proteomes" id="UP000694397"/>
    </source>
</evidence>
<keyword evidence="6" id="KW-0735">Signal-anchor</keyword>
<dbReference type="CDD" id="cd00184">
    <property type="entry name" value="TNF"/>
    <property type="match status" value="1"/>
</dbReference>
<dbReference type="GO" id="GO:0005125">
    <property type="term" value="F:cytokine activity"/>
    <property type="evidence" value="ECO:0007669"/>
    <property type="project" value="UniProtKB-KW"/>
</dbReference>
<evidence type="ECO:0000256" key="4">
    <source>
        <dbReference type="ARBA" id="ARBA00022514"/>
    </source>
</evidence>
<evidence type="ECO:0000256" key="11">
    <source>
        <dbReference type="SAM" id="Phobius"/>
    </source>
</evidence>
<reference evidence="13" key="2">
    <citation type="submission" date="2025-08" db="UniProtKB">
        <authorList>
            <consortium name="Ensembl"/>
        </authorList>
    </citation>
    <scope>IDENTIFICATION</scope>
</reference>
<evidence type="ECO:0000256" key="5">
    <source>
        <dbReference type="ARBA" id="ARBA00022692"/>
    </source>
</evidence>
<keyword evidence="4" id="KW-0202">Cytokine</keyword>
<keyword evidence="7 11" id="KW-1133">Transmembrane helix</keyword>
<dbReference type="GO" id="GO:0006955">
    <property type="term" value="P:immune response"/>
    <property type="evidence" value="ECO:0007669"/>
    <property type="project" value="Ensembl"/>
</dbReference>
<dbReference type="PRINTS" id="PR01234">
    <property type="entry name" value="TNECROSISFCT"/>
</dbReference>
<protein>
    <recommendedName>
        <fullName evidence="3">Tumor necrosis factor</fullName>
    </recommendedName>
    <alternativeName>
        <fullName evidence="10">TNF-alpha</fullName>
    </alternativeName>
</protein>
<dbReference type="Gene3D" id="2.60.120.40">
    <property type="match status" value="1"/>
</dbReference>
<dbReference type="InterPro" id="IPR008983">
    <property type="entry name" value="Tumour_necrosis_fac-like_dom"/>
</dbReference>
<dbReference type="InterPro" id="IPR006052">
    <property type="entry name" value="TNF_dom"/>
</dbReference>
<evidence type="ECO:0000259" key="12">
    <source>
        <dbReference type="PROSITE" id="PS50049"/>
    </source>
</evidence>
<dbReference type="InterPro" id="IPR006053">
    <property type="entry name" value="TNF"/>
</dbReference>
<evidence type="ECO:0000256" key="3">
    <source>
        <dbReference type="ARBA" id="ARBA00013893"/>
    </source>
</evidence>
<evidence type="ECO:0000256" key="1">
    <source>
        <dbReference type="ARBA" id="ARBA00004606"/>
    </source>
</evidence>
<accession>A0A8C9S6U2</accession>
<organism evidence="13 14">
    <name type="scientific">Scleropages formosus</name>
    <name type="common">Asian bonytongue</name>
    <name type="synonym">Osteoglossum formosum</name>
    <dbReference type="NCBI Taxonomy" id="113540"/>
    <lineage>
        <taxon>Eukaryota</taxon>
        <taxon>Metazoa</taxon>
        <taxon>Chordata</taxon>
        <taxon>Craniata</taxon>
        <taxon>Vertebrata</taxon>
        <taxon>Euteleostomi</taxon>
        <taxon>Actinopterygii</taxon>
        <taxon>Neopterygii</taxon>
        <taxon>Teleostei</taxon>
        <taxon>Osteoglossocephala</taxon>
        <taxon>Osteoglossomorpha</taxon>
        <taxon>Osteoglossiformes</taxon>
        <taxon>Osteoglossidae</taxon>
        <taxon>Scleropages</taxon>
    </lineage>
</organism>
<evidence type="ECO:0000256" key="8">
    <source>
        <dbReference type="ARBA" id="ARBA00023136"/>
    </source>
</evidence>
<dbReference type="CTD" id="554167"/>
<evidence type="ECO:0000256" key="9">
    <source>
        <dbReference type="ARBA" id="ARBA00023157"/>
    </source>
</evidence>
<keyword evidence="8 11" id="KW-0472">Membrane</keyword>
<dbReference type="GeneTree" id="ENSGT01060000248544"/>
<name>A0A8C9S6U2_SCLFO</name>
<keyword evidence="5 11" id="KW-0812">Transmembrane</keyword>
<proteinExistence type="inferred from homology"/>
<dbReference type="GO" id="GO:0005164">
    <property type="term" value="F:tumor necrosis factor receptor binding"/>
    <property type="evidence" value="ECO:0007669"/>
    <property type="project" value="InterPro"/>
</dbReference>
<dbReference type="GO" id="GO:0042742">
    <property type="term" value="P:defense response to bacterium"/>
    <property type="evidence" value="ECO:0007669"/>
    <property type="project" value="Ensembl"/>
</dbReference>
<keyword evidence="9" id="KW-1015">Disulfide bond</keyword>
<dbReference type="GO" id="GO:0005615">
    <property type="term" value="C:extracellular space"/>
    <property type="evidence" value="ECO:0007669"/>
    <property type="project" value="UniProtKB-KW"/>
</dbReference>
<evidence type="ECO:0000313" key="13">
    <source>
        <dbReference type="Ensembl" id="ENSSFOP00015031225.1"/>
    </source>
</evidence>
<dbReference type="OrthoDB" id="9940698at2759"/>
<dbReference type="SUPFAM" id="SSF49842">
    <property type="entry name" value="TNF-like"/>
    <property type="match status" value="1"/>
</dbReference>
<sequence>MAVYNPTTEDLESGLGARPRLTVVREAAKGDWKWKLCGLLSLVALCAAAGLLFFAWRVQNQEHLHVERPAERHEGQPEESGHHHMLKQLAGKSTSAIHLEGDWKPERYSASIWWRDSVGHSFTQGDLSLKDNQIVINTSGLYFVYSQASFRVKCDPMDSARDQMYNHLFHNVWRFSESYDDKKTLLGTIKTACADAKPGADSSGRIFSTIYLGAVFQLEKDDRLWTETNHLTDIEVDGGKTFFGVFAL</sequence>
<feature type="transmembrane region" description="Helical" evidence="11">
    <location>
        <begin position="36"/>
        <end position="56"/>
    </location>
</feature>
<dbReference type="SMART" id="SM00207">
    <property type="entry name" value="TNF"/>
    <property type="match status" value="1"/>
</dbReference>
<dbReference type="Proteomes" id="UP000694397">
    <property type="component" value="Chromosome 18"/>
</dbReference>